<dbReference type="RefSeq" id="WP_248666294.1">
    <property type="nucleotide sequence ID" value="NZ_JALPRX010000026.1"/>
</dbReference>
<evidence type="ECO:0000313" key="2">
    <source>
        <dbReference type="Proteomes" id="UP001139516"/>
    </source>
</evidence>
<sequence length="89" mass="9631">MSINTTAPADDFAVPVRTDGFTVTVRLTDAAIGHLEDLALLLDEAYPDADVPEDDVLVRLALDMAAEQARDLLTRLHRSRARAAQATEA</sequence>
<proteinExistence type="predicted"/>
<gene>
    <name evidence="1" type="ORF">M0638_07240</name>
</gene>
<comment type="caution">
    <text evidence="1">The sequence shown here is derived from an EMBL/GenBank/DDBJ whole genome shotgun (WGS) entry which is preliminary data.</text>
</comment>
<accession>A0A9X2BVM9</accession>
<protein>
    <submittedName>
        <fullName evidence="1">Uncharacterized protein</fullName>
    </submittedName>
</protein>
<dbReference type="AlphaFoldDB" id="A0A9X2BVM9"/>
<organism evidence="1 2">
    <name type="scientific">Roseomonas acroporae</name>
    <dbReference type="NCBI Taxonomy" id="2937791"/>
    <lineage>
        <taxon>Bacteria</taxon>
        <taxon>Pseudomonadati</taxon>
        <taxon>Pseudomonadota</taxon>
        <taxon>Alphaproteobacteria</taxon>
        <taxon>Acetobacterales</taxon>
        <taxon>Roseomonadaceae</taxon>
        <taxon>Roseomonas</taxon>
    </lineage>
</organism>
<keyword evidence="2" id="KW-1185">Reference proteome</keyword>
<name>A0A9X2BVM9_9PROT</name>
<dbReference type="EMBL" id="JALPRX010000026">
    <property type="protein sequence ID" value="MCK8784169.1"/>
    <property type="molecule type" value="Genomic_DNA"/>
</dbReference>
<reference evidence="1" key="1">
    <citation type="submission" date="2022-04" db="EMBL/GenBank/DDBJ databases">
        <title>Roseomonas acroporae sp. nov., isolated from coral Acropora digitifera.</title>
        <authorList>
            <person name="Sun H."/>
        </authorList>
    </citation>
    <scope>NUCLEOTIDE SEQUENCE</scope>
    <source>
        <strain evidence="1">NAR14</strain>
    </source>
</reference>
<dbReference type="Proteomes" id="UP001139516">
    <property type="component" value="Unassembled WGS sequence"/>
</dbReference>
<evidence type="ECO:0000313" key="1">
    <source>
        <dbReference type="EMBL" id="MCK8784169.1"/>
    </source>
</evidence>